<evidence type="ECO:0000313" key="9">
    <source>
        <dbReference type="EnsemblPlants" id="TraesCS4D02G269600.1.cds1"/>
    </source>
</evidence>
<feature type="domain" description="C2H2-type" evidence="8">
    <location>
        <begin position="26"/>
        <end position="53"/>
    </location>
</feature>
<keyword evidence="10" id="KW-1185">Reference proteome</keyword>
<evidence type="ECO:0000313" key="10">
    <source>
        <dbReference type="Proteomes" id="UP000019116"/>
    </source>
</evidence>
<evidence type="ECO:0000256" key="5">
    <source>
        <dbReference type="ARBA" id="ARBA00023242"/>
    </source>
</evidence>
<dbReference type="PANTHER" id="PTHR47287">
    <property type="entry name" value="C2H2 AND C2HC ZINC FINGERS SUPERFAMILY PROTEIN"/>
    <property type="match status" value="1"/>
</dbReference>
<dbReference type="Gramene" id="TraesCLE_scaffold_058804_01G000100.1">
    <property type="protein sequence ID" value="TraesCLE_scaffold_058804_01G000100.1"/>
    <property type="gene ID" value="TraesCLE_scaffold_058804_01G000100"/>
</dbReference>
<dbReference type="Gramene" id="TraesRN4D0100662700.1">
    <property type="protein sequence ID" value="TraesRN4D0100662700.1"/>
    <property type="gene ID" value="TraesRN4D0100662700"/>
</dbReference>
<dbReference type="Gramene" id="TraesWEE_scaffold_036528_01G000100.1">
    <property type="protein sequence ID" value="TraesWEE_scaffold_036528_01G000100.1"/>
    <property type="gene ID" value="TraesWEE_scaffold_036528_01G000100"/>
</dbReference>
<comment type="subcellular location">
    <subcellularLocation>
        <location evidence="1">Nucleus</location>
    </subcellularLocation>
</comment>
<reference evidence="9" key="1">
    <citation type="submission" date="2018-08" db="EMBL/GenBank/DDBJ databases">
        <authorList>
            <person name="Rossello M."/>
        </authorList>
    </citation>
    <scope>NUCLEOTIDE SEQUENCE [LARGE SCALE GENOMIC DNA]</scope>
    <source>
        <strain evidence="9">cv. Chinese Spring</strain>
    </source>
</reference>
<organism evidence="9">
    <name type="scientific">Triticum aestivum</name>
    <name type="common">Wheat</name>
    <dbReference type="NCBI Taxonomy" id="4565"/>
    <lineage>
        <taxon>Eukaryota</taxon>
        <taxon>Viridiplantae</taxon>
        <taxon>Streptophyta</taxon>
        <taxon>Embryophyta</taxon>
        <taxon>Tracheophyta</taxon>
        <taxon>Spermatophyta</taxon>
        <taxon>Magnoliopsida</taxon>
        <taxon>Liliopsida</taxon>
        <taxon>Poales</taxon>
        <taxon>Poaceae</taxon>
        <taxon>BOP clade</taxon>
        <taxon>Pooideae</taxon>
        <taxon>Triticodae</taxon>
        <taxon>Triticeae</taxon>
        <taxon>Triticinae</taxon>
        <taxon>Triticum</taxon>
    </lineage>
</organism>
<dbReference type="InterPro" id="IPR013087">
    <property type="entry name" value="Znf_C2H2_type"/>
</dbReference>
<dbReference type="OrthoDB" id="632497at2759"/>
<evidence type="ECO:0000256" key="3">
    <source>
        <dbReference type="ARBA" id="ARBA00022771"/>
    </source>
</evidence>
<dbReference type="AlphaFoldDB" id="A0A3B6JP66"/>
<dbReference type="PANTHER" id="PTHR47287:SF15">
    <property type="entry name" value="ZINC FINGER PROTEIN 3-LIKE"/>
    <property type="match status" value="1"/>
</dbReference>
<dbReference type="PROSITE" id="PS50157">
    <property type="entry name" value="ZINC_FINGER_C2H2_2"/>
    <property type="match status" value="1"/>
</dbReference>
<dbReference type="InterPro" id="IPR044246">
    <property type="entry name" value="ZFP3-like"/>
</dbReference>
<dbReference type="Gramene" id="TraesCS4D02G269600.1">
    <property type="protein sequence ID" value="TraesCS4D02G269600.1.cds1"/>
    <property type="gene ID" value="TraesCS4D02G269600"/>
</dbReference>
<dbReference type="Gramene" id="TraesCS4D03G0641000.1">
    <property type="protein sequence ID" value="TraesCS4D03G0641000.1.CDS1"/>
    <property type="gene ID" value="TraesCS4D03G0641000"/>
</dbReference>
<evidence type="ECO:0000256" key="6">
    <source>
        <dbReference type="PROSITE-ProRule" id="PRU00042"/>
    </source>
</evidence>
<feature type="compositionally biased region" description="Low complexity" evidence="7">
    <location>
        <begin position="69"/>
        <end position="82"/>
    </location>
</feature>
<dbReference type="Gramene" id="TraesSTA4D03G02529010.1">
    <property type="protein sequence ID" value="TraesSTA4D03G02529010.1.CDS1"/>
    <property type="gene ID" value="TraesSTA4D03G02529010"/>
</dbReference>
<feature type="region of interest" description="Disordered" evidence="7">
    <location>
        <begin position="58"/>
        <end position="86"/>
    </location>
</feature>
<dbReference type="Gramene" id="TraesMAC4D03G02531730.1">
    <property type="protein sequence ID" value="TraesMAC4D03G02531730.1.CDS1"/>
    <property type="gene ID" value="TraesMAC4D03G02531730"/>
</dbReference>
<protein>
    <recommendedName>
        <fullName evidence="8">C2H2-type domain-containing protein</fullName>
    </recommendedName>
</protein>
<dbReference type="Gramene" id="TraesCAD_scaffold_018152_01G000100.1">
    <property type="protein sequence ID" value="TraesCAD_scaffold_018152_01G000100.1"/>
    <property type="gene ID" value="TraesCAD_scaffold_018152_01G000100"/>
</dbReference>
<keyword evidence="3 6" id="KW-0863">Zinc-finger</keyword>
<dbReference type="GO" id="GO:0009788">
    <property type="term" value="P:negative regulation of abscisic acid-activated signaling pathway"/>
    <property type="evidence" value="ECO:0007669"/>
    <property type="project" value="InterPro"/>
</dbReference>
<dbReference type="GO" id="GO:0005634">
    <property type="term" value="C:nucleus"/>
    <property type="evidence" value="ECO:0007669"/>
    <property type="project" value="UniProtKB-SubCell"/>
</dbReference>
<keyword evidence="2" id="KW-0479">Metal-binding</keyword>
<dbReference type="Gene3D" id="3.30.160.60">
    <property type="entry name" value="Classic Zinc Finger"/>
    <property type="match status" value="1"/>
</dbReference>
<dbReference type="Gramene" id="TraesPARA_EIv1.0_1476510.1">
    <property type="protein sequence ID" value="TraesPARA_EIv1.0_1476510.1.CDS1"/>
    <property type="gene ID" value="TraesPARA_EIv1.0_1476510"/>
</dbReference>
<keyword evidence="5" id="KW-0539">Nucleus</keyword>
<evidence type="ECO:0000259" key="8">
    <source>
        <dbReference type="PROSITE" id="PS50157"/>
    </source>
</evidence>
<dbReference type="Gramene" id="TraesSYM4D03G02561950.1">
    <property type="protein sequence ID" value="TraesSYM4D03G02561950.1.CDS1"/>
    <property type="gene ID" value="TraesSYM4D03G02561950"/>
</dbReference>
<name>A0A3B6JP66_WHEAT</name>
<dbReference type="GO" id="GO:0008270">
    <property type="term" value="F:zinc ion binding"/>
    <property type="evidence" value="ECO:0007669"/>
    <property type="project" value="UniProtKB-KW"/>
</dbReference>
<dbReference type="Gramene" id="TraesJAG4D03G02530830.1">
    <property type="protein sequence ID" value="TraesJAG4D03G02530830.1.CDS1"/>
    <property type="gene ID" value="TraesJAG4D03G02530830"/>
</dbReference>
<dbReference type="Gramene" id="TraesLDM4D03G02536080.1">
    <property type="protein sequence ID" value="TraesLDM4D03G02536080.1.CDS1"/>
    <property type="gene ID" value="TraesLDM4D03G02536080"/>
</dbReference>
<keyword evidence="4" id="KW-0862">Zinc</keyword>
<evidence type="ECO:0000256" key="1">
    <source>
        <dbReference type="ARBA" id="ARBA00004123"/>
    </source>
</evidence>
<reference evidence="9" key="2">
    <citation type="submission" date="2018-10" db="UniProtKB">
        <authorList>
            <consortium name="EnsemblPlants"/>
        </authorList>
    </citation>
    <scope>IDENTIFICATION</scope>
</reference>
<dbReference type="Proteomes" id="UP000019116">
    <property type="component" value="Chromosome 4D"/>
</dbReference>
<proteinExistence type="predicted"/>
<dbReference type="Gramene" id="TraesARI4D03G02573580.1">
    <property type="protein sequence ID" value="TraesARI4D03G02573580.1.CDS1"/>
    <property type="gene ID" value="TraesARI4D03G02573580"/>
</dbReference>
<evidence type="ECO:0000256" key="4">
    <source>
        <dbReference type="ARBA" id="ARBA00022833"/>
    </source>
</evidence>
<dbReference type="Gramene" id="TraesNOR4D03G02551020.1">
    <property type="protein sequence ID" value="TraesNOR4D03G02551020.1.CDS1"/>
    <property type="gene ID" value="TraesNOR4D03G02551020"/>
</dbReference>
<dbReference type="Gramene" id="TraesLAC4D03G02487210.1">
    <property type="protein sequence ID" value="TraesLAC4D03G02487210.1.CDS1"/>
    <property type="gene ID" value="TraesLAC4D03G02487210"/>
</dbReference>
<evidence type="ECO:0000256" key="7">
    <source>
        <dbReference type="SAM" id="MobiDB-lite"/>
    </source>
</evidence>
<dbReference type="PROSITE" id="PS00028">
    <property type="entry name" value="ZINC_FINGER_C2H2_1"/>
    <property type="match status" value="1"/>
</dbReference>
<dbReference type="PaxDb" id="4565-Traes_4DL_3BEA40EE1.1"/>
<evidence type="ECO:0000256" key="2">
    <source>
        <dbReference type="ARBA" id="ARBA00022723"/>
    </source>
</evidence>
<dbReference type="EnsemblPlants" id="TraesCS4D02G269600.1">
    <property type="protein sequence ID" value="TraesCS4D02G269600.1.cds1"/>
    <property type="gene ID" value="TraesCS4D02G269600"/>
</dbReference>
<dbReference type="Gramene" id="TraesJUL4D03G02552910.1">
    <property type="protein sequence ID" value="TraesJUL4D03G02552910.1.CDS1"/>
    <property type="gene ID" value="TraesJUL4D03G02552910"/>
</dbReference>
<dbReference type="OMA" id="NAHHFER"/>
<dbReference type="InterPro" id="IPR036236">
    <property type="entry name" value="Znf_C2H2_sf"/>
</dbReference>
<sequence>MEANEEQCELTLHSSPSSVREPPGLFLCVYCGRNFYNSQAFGGHQNAHKEERRLARRRREMATTRRVHAASPLSPAPSSHEAATARLSAEDHATGLFAAAKKARMEIQLERGRSFPEYDDARTGDGLDLSLRL</sequence>
<dbReference type="Gramene" id="TraesROB_scaffold_035373_01G000100.1">
    <property type="protein sequence ID" value="TraesROB_scaffold_035373_01G000100.1"/>
    <property type="gene ID" value="TraesROB_scaffold_035373_01G000100"/>
</dbReference>
<accession>A0A3B6JP66</accession>
<dbReference type="SUPFAM" id="SSF57667">
    <property type="entry name" value="beta-beta-alpha zinc fingers"/>
    <property type="match status" value="1"/>
</dbReference>